<evidence type="ECO:0000313" key="2">
    <source>
        <dbReference type="Proteomes" id="UP001234202"/>
    </source>
</evidence>
<comment type="caution">
    <text evidence="1">The sequence shown here is derived from an EMBL/GenBank/DDBJ whole genome shotgun (WGS) entry which is preliminary data.</text>
</comment>
<reference evidence="1" key="1">
    <citation type="submission" date="2023-04" db="EMBL/GenBank/DDBJ databases">
        <title>Draft Genome sequencing of Naganishia species isolated from polar environments using Oxford Nanopore Technology.</title>
        <authorList>
            <person name="Leo P."/>
            <person name="Venkateswaran K."/>
        </authorList>
    </citation>
    <scope>NUCLEOTIDE SEQUENCE</scope>
    <source>
        <strain evidence="1">DBVPG 5303</strain>
    </source>
</reference>
<proteinExistence type="predicted"/>
<evidence type="ECO:0000313" key="1">
    <source>
        <dbReference type="EMBL" id="KAJ9120546.1"/>
    </source>
</evidence>
<gene>
    <name evidence="1" type="primary">NTE1</name>
    <name evidence="1" type="ORF">QFC24_005221</name>
</gene>
<name>A0ACC2XA87_9TREE</name>
<protein>
    <submittedName>
        <fullName evidence="1">Phosphatidylcholine and lysophosphatidylcholine phospholipase</fullName>
    </submittedName>
</protein>
<organism evidence="1 2">
    <name type="scientific">Naganishia onofrii</name>
    <dbReference type="NCBI Taxonomy" id="1851511"/>
    <lineage>
        <taxon>Eukaryota</taxon>
        <taxon>Fungi</taxon>
        <taxon>Dikarya</taxon>
        <taxon>Basidiomycota</taxon>
        <taxon>Agaricomycotina</taxon>
        <taxon>Tremellomycetes</taxon>
        <taxon>Filobasidiales</taxon>
        <taxon>Filobasidiaceae</taxon>
        <taxon>Naganishia</taxon>
    </lineage>
</organism>
<sequence>MPVQQFETLGGFAQFNDVYKVGLTAGREILQKWKEEGRLPTGLVDDVKGEKAIKRGARLRRMSI</sequence>
<dbReference type="Proteomes" id="UP001234202">
    <property type="component" value="Unassembled WGS sequence"/>
</dbReference>
<accession>A0ACC2XA87</accession>
<dbReference type="EMBL" id="JASBWV010000020">
    <property type="protein sequence ID" value="KAJ9120546.1"/>
    <property type="molecule type" value="Genomic_DNA"/>
</dbReference>
<keyword evidence="2" id="KW-1185">Reference proteome</keyword>